<protein>
    <recommendedName>
        <fullName evidence="4">diacylglycerol O-acyltransferase</fullName>
        <ecNumber evidence="4">2.3.1.20</ecNumber>
    </recommendedName>
</protein>
<reference evidence="15 16" key="1">
    <citation type="submission" date="2024-03" db="EMBL/GenBank/DDBJ databases">
        <title>Aureococcus anophagefferens CCMP1851 and Kratosvirus quantuckense: Draft genome of a second virus-susceptible host strain in the model system.</title>
        <authorList>
            <person name="Chase E."/>
            <person name="Truchon A.R."/>
            <person name="Schepens W."/>
            <person name="Wilhelm S.W."/>
        </authorList>
    </citation>
    <scope>NUCLEOTIDE SEQUENCE [LARGE SCALE GENOMIC DNA]</scope>
    <source>
        <strain evidence="15 16">CCMP1851</strain>
    </source>
</reference>
<comment type="subcellular location">
    <subcellularLocation>
        <location evidence="1">Endoplasmic reticulum membrane</location>
        <topology evidence="1">Multi-pass membrane protein</topology>
    </subcellularLocation>
</comment>
<evidence type="ECO:0000313" key="15">
    <source>
        <dbReference type="EMBL" id="KAK7235266.1"/>
    </source>
</evidence>
<feature type="transmembrane region" description="Helical" evidence="12">
    <location>
        <begin position="573"/>
        <end position="595"/>
    </location>
</feature>
<evidence type="ECO:0000256" key="2">
    <source>
        <dbReference type="ARBA" id="ARBA00005189"/>
    </source>
</evidence>
<evidence type="ECO:0000256" key="6">
    <source>
        <dbReference type="ARBA" id="ARBA00022692"/>
    </source>
</evidence>
<feature type="transmembrane region" description="Helical" evidence="12">
    <location>
        <begin position="717"/>
        <end position="738"/>
    </location>
</feature>
<feature type="transmembrane region" description="Helical" evidence="12">
    <location>
        <begin position="615"/>
        <end position="637"/>
    </location>
</feature>
<keyword evidence="10" id="KW-0012">Acyltransferase</keyword>
<dbReference type="EC" id="2.3.1.20" evidence="4"/>
<dbReference type="SUPFAM" id="SSF50729">
    <property type="entry name" value="PH domain-like"/>
    <property type="match status" value="1"/>
</dbReference>
<dbReference type="InterPro" id="IPR001849">
    <property type="entry name" value="PH_domain"/>
</dbReference>
<sequence length="792" mass="86906">MRREDSFDVACAHYRSAPELFNDEERLHLYALYKQATAGRAPGHNAAVPRMALLRSAELAAWRQLRDTPQPAARREYVEAVEAVGVGPLAAPAPLTRSGRGGGARPSATCGPWAGARTPSCCRRRRRRSPKQREDARLGRSAPLEGASREELVDLVSALRDKVTTLRVGQVMKAGELARYRETMTGGDWSFRYFEVVPGMLRCYRSKTIRDLRLEVPLTAGVAVFPEAVKLTRRSGARFVFRVRLAEPIACASRIVEVRCSAASKEELDDWIAALEASKAMGGGVDEDFEEEGPSAAAAAPAAPAPSSEPPRSRPSLLSTDSAEAQSYGGFVNLVAIVAIVSNARALLNEWRDIPLVAAASDWYRGAGGTAVSARDLTLDLLFPAEACWSLGAVVACAAALLLVERVAAQVHRYDALWHGLRAACVVATLALPLYCVSLAPVRPGTHAAILLNGCVAMMKMLSYAHTNAELRRRYAARARAASARRRPRRVGSMDALTRGASFGDLGGDVVFPETPKDPRSPPTPHGVFVSNEYPANLTAGDLARFFAFPTLVYQTEYPRTPRVRRRWLLKRFAELAVVLSAMLLLVTQFVAPTVRGTLEPFERLDVASLVERLMALAIPTLFVWILMFVALFELWLSIVAEVTRFGDRLFYRDWWNARKFDDYWRLWNLPVHNWLVRHVFFPCLNLGLNKTAATAVVFFISAALHELLVSAPCHLLRLYAFAGMMTQVPLIALTNAINERLPSSRAGNVLFWLVFCVVGQPMCLVLYFHDTVSESGAPAVAGAAAGLRGEL</sequence>
<organism evidence="15 16">
    <name type="scientific">Aureococcus anophagefferens</name>
    <name type="common">Harmful bloom alga</name>
    <dbReference type="NCBI Taxonomy" id="44056"/>
    <lineage>
        <taxon>Eukaryota</taxon>
        <taxon>Sar</taxon>
        <taxon>Stramenopiles</taxon>
        <taxon>Ochrophyta</taxon>
        <taxon>Pelagophyceae</taxon>
        <taxon>Pelagomonadales</taxon>
        <taxon>Pelagomonadaceae</taxon>
        <taxon>Aureococcus</taxon>
    </lineage>
</organism>
<dbReference type="PANTHER" id="PTHR10408:SF7">
    <property type="entry name" value="DIACYLGLYCEROL O-ACYLTRANSFERASE 1"/>
    <property type="match status" value="1"/>
</dbReference>
<evidence type="ECO:0000256" key="5">
    <source>
        <dbReference type="ARBA" id="ARBA00022679"/>
    </source>
</evidence>
<dbReference type="EMBL" id="JBBJCI010000293">
    <property type="protein sequence ID" value="KAK7235266.1"/>
    <property type="molecule type" value="Genomic_DNA"/>
</dbReference>
<comment type="pathway">
    <text evidence="2">Lipid metabolism.</text>
</comment>
<evidence type="ECO:0000256" key="1">
    <source>
        <dbReference type="ARBA" id="ARBA00004477"/>
    </source>
</evidence>
<dbReference type="InterPro" id="IPR004299">
    <property type="entry name" value="MBOAT_fam"/>
</dbReference>
<keyword evidence="8 12" id="KW-1133">Transmembrane helix</keyword>
<evidence type="ECO:0000256" key="10">
    <source>
        <dbReference type="ARBA" id="ARBA00023315"/>
    </source>
</evidence>
<feature type="region of interest" description="Disordered" evidence="11">
    <location>
        <begin position="284"/>
        <end position="319"/>
    </location>
</feature>
<feature type="domain" description="ACB" evidence="14">
    <location>
        <begin position="3"/>
        <end position="92"/>
    </location>
</feature>
<dbReference type="InterPro" id="IPR011993">
    <property type="entry name" value="PH-like_dom_sf"/>
</dbReference>
<dbReference type="Gene3D" id="1.20.80.10">
    <property type="match status" value="1"/>
</dbReference>
<evidence type="ECO:0000256" key="11">
    <source>
        <dbReference type="SAM" id="MobiDB-lite"/>
    </source>
</evidence>
<keyword evidence="9 12" id="KW-0472">Membrane</keyword>
<evidence type="ECO:0000256" key="4">
    <source>
        <dbReference type="ARBA" id="ARBA00013244"/>
    </source>
</evidence>
<dbReference type="Gene3D" id="2.30.29.30">
    <property type="entry name" value="Pleckstrin-homology domain (PH domain)/Phosphotyrosine-binding domain (PTB)"/>
    <property type="match status" value="1"/>
</dbReference>
<feature type="region of interest" description="Disordered" evidence="11">
    <location>
        <begin position="95"/>
        <end position="143"/>
    </location>
</feature>
<evidence type="ECO:0000256" key="3">
    <source>
        <dbReference type="ARBA" id="ARBA00009010"/>
    </source>
</evidence>
<dbReference type="PROSITE" id="PS50003">
    <property type="entry name" value="PH_DOMAIN"/>
    <property type="match status" value="1"/>
</dbReference>
<keyword evidence="7" id="KW-0256">Endoplasmic reticulum</keyword>
<dbReference type="InterPro" id="IPR035984">
    <property type="entry name" value="Acyl-CoA-binding_sf"/>
</dbReference>
<evidence type="ECO:0000256" key="8">
    <source>
        <dbReference type="ARBA" id="ARBA00022989"/>
    </source>
</evidence>
<gene>
    <name evidence="15" type="primary">DGAT1</name>
    <name evidence="15" type="ORF">SO694_00068031</name>
</gene>
<keyword evidence="16" id="KW-1185">Reference proteome</keyword>
<dbReference type="InterPro" id="IPR014352">
    <property type="entry name" value="FERM/acyl-CoA-bd_prot_sf"/>
</dbReference>
<evidence type="ECO:0000256" key="9">
    <source>
        <dbReference type="ARBA" id="ARBA00023136"/>
    </source>
</evidence>
<dbReference type="Pfam" id="PF03062">
    <property type="entry name" value="MBOAT"/>
    <property type="match status" value="1"/>
</dbReference>
<name>A0ABR1FQ21_AURAN</name>
<evidence type="ECO:0000259" key="14">
    <source>
        <dbReference type="PROSITE" id="PS51228"/>
    </source>
</evidence>
<evidence type="ECO:0000256" key="12">
    <source>
        <dbReference type="SAM" id="Phobius"/>
    </source>
</evidence>
<proteinExistence type="inferred from homology"/>
<comment type="similarity">
    <text evidence="3">Belongs to the membrane-bound acyltransferase family. Sterol o-acyltransferase subfamily.</text>
</comment>
<feature type="domain" description="PH" evidence="13">
    <location>
        <begin position="170"/>
        <end position="280"/>
    </location>
</feature>
<keyword evidence="6 12" id="KW-0812">Transmembrane</keyword>
<accession>A0ABR1FQ21</accession>
<evidence type="ECO:0000256" key="7">
    <source>
        <dbReference type="ARBA" id="ARBA00022824"/>
    </source>
</evidence>
<feature type="transmembrane region" description="Helical" evidence="12">
    <location>
        <begin position="446"/>
        <end position="465"/>
    </location>
</feature>
<keyword evidence="5" id="KW-0808">Transferase</keyword>
<feature type="transmembrane region" description="Helical" evidence="12">
    <location>
        <begin position="416"/>
        <end position="440"/>
    </location>
</feature>
<evidence type="ECO:0000313" key="16">
    <source>
        <dbReference type="Proteomes" id="UP001363151"/>
    </source>
</evidence>
<dbReference type="InterPro" id="IPR000582">
    <property type="entry name" value="Acyl-CoA-binding_protein"/>
</dbReference>
<dbReference type="PANTHER" id="PTHR10408">
    <property type="entry name" value="STEROL O-ACYLTRANSFERASE"/>
    <property type="match status" value="1"/>
</dbReference>
<dbReference type="Pfam" id="PF00887">
    <property type="entry name" value="ACBP"/>
    <property type="match status" value="1"/>
</dbReference>
<dbReference type="SUPFAM" id="SSF47027">
    <property type="entry name" value="Acyl-CoA binding protein"/>
    <property type="match status" value="1"/>
</dbReference>
<dbReference type="InterPro" id="IPR014371">
    <property type="entry name" value="Oat_ACAT_DAG_ARE"/>
</dbReference>
<feature type="transmembrane region" description="Helical" evidence="12">
    <location>
        <begin position="750"/>
        <end position="769"/>
    </location>
</feature>
<feature type="transmembrane region" description="Helical" evidence="12">
    <location>
        <begin position="381"/>
        <end position="404"/>
    </location>
</feature>
<dbReference type="PROSITE" id="PS51228">
    <property type="entry name" value="ACB_2"/>
    <property type="match status" value="1"/>
</dbReference>
<dbReference type="Proteomes" id="UP001363151">
    <property type="component" value="Unassembled WGS sequence"/>
</dbReference>
<feature type="transmembrane region" description="Helical" evidence="12">
    <location>
        <begin position="680"/>
        <end position="705"/>
    </location>
</feature>
<evidence type="ECO:0000259" key="13">
    <source>
        <dbReference type="PROSITE" id="PS50003"/>
    </source>
</evidence>
<comment type="caution">
    <text evidence="15">The sequence shown here is derived from an EMBL/GenBank/DDBJ whole genome shotgun (WGS) entry which is preliminary data.</text>
</comment>